<evidence type="ECO:0000256" key="1">
    <source>
        <dbReference type="ARBA" id="ARBA00004651"/>
    </source>
</evidence>
<proteinExistence type="inferred from homology"/>
<evidence type="ECO:0000256" key="10">
    <source>
        <dbReference type="RuleBase" id="RU351113"/>
    </source>
</evidence>
<dbReference type="GO" id="GO:0004984">
    <property type="term" value="F:olfactory receptor activity"/>
    <property type="evidence" value="ECO:0007669"/>
    <property type="project" value="InterPro"/>
</dbReference>
<dbReference type="Proteomes" id="UP001652582">
    <property type="component" value="Chromosome 1"/>
</dbReference>
<evidence type="ECO:0000256" key="5">
    <source>
        <dbReference type="ARBA" id="ARBA00022725"/>
    </source>
</evidence>
<dbReference type="PANTHER" id="PTHR21137">
    <property type="entry name" value="ODORANT RECEPTOR"/>
    <property type="match status" value="1"/>
</dbReference>
<feature type="transmembrane region" description="Helical" evidence="10">
    <location>
        <begin position="262"/>
        <end position="287"/>
    </location>
</feature>
<evidence type="ECO:0000256" key="2">
    <source>
        <dbReference type="ARBA" id="ARBA00022475"/>
    </source>
</evidence>
<evidence type="ECO:0000313" key="11">
    <source>
        <dbReference type="Proteomes" id="UP001652582"/>
    </source>
</evidence>
<dbReference type="PANTHER" id="PTHR21137:SF35">
    <property type="entry name" value="ODORANT RECEPTOR 19A-RELATED"/>
    <property type="match status" value="1"/>
</dbReference>
<keyword evidence="6 10" id="KW-1133">Transmembrane helix</keyword>
<evidence type="ECO:0000256" key="7">
    <source>
        <dbReference type="ARBA" id="ARBA00023136"/>
    </source>
</evidence>
<dbReference type="GeneID" id="112056874"/>
<keyword evidence="5 10" id="KW-0552">Olfaction</keyword>
<evidence type="ECO:0000256" key="8">
    <source>
        <dbReference type="ARBA" id="ARBA00023170"/>
    </source>
</evidence>
<feature type="transmembrane region" description="Helical" evidence="10">
    <location>
        <begin position="293"/>
        <end position="314"/>
    </location>
</feature>
<accession>A0A6J1P5L8</accession>
<evidence type="ECO:0000313" key="12">
    <source>
        <dbReference type="RefSeq" id="XP_023953127.2"/>
    </source>
</evidence>
<feature type="transmembrane region" description="Helical" evidence="10">
    <location>
        <begin position="34"/>
        <end position="57"/>
    </location>
</feature>
<dbReference type="GO" id="GO:0007165">
    <property type="term" value="P:signal transduction"/>
    <property type="evidence" value="ECO:0007669"/>
    <property type="project" value="UniProtKB-KW"/>
</dbReference>
<dbReference type="RefSeq" id="XP_023953127.2">
    <property type="nucleotide sequence ID" value="XM_024097359.2"/>
</dbReference>
<comment type="similarity">
    <text evidence="10">Belongs to the insect chemoreceptor superfamily. Heteromeric odorant receptor channel (TC 1.A.69) family.</text>
</comment>
<gene>
    <name evidence="12" type="primary">LOC112056874</name>
</gene>
<dbReference type="GO" id="GO:0005886">
    <property type="term" value="C:plasma membrane"/>
    <property type="evidence" value="ECO:0007669"/>
    <property type="project" value="UniProtKB-SubCell"/>
</dbReference>
<keyword evidence="7 10" id="KW-0472">Membrane</keyword>
<keyword evidence="4 10" id="KW-0812">Transmembrane</keyword>
<dbReference type="GO" id="GO:0005549">
    <property type="term" value="F:odorant binding"/>
    <property type="evidence" value="ECO:0007669"/>
    <property type="project" value="InterPro"/>
</dbReference>
<reference evidence="11" key="1">
    <citation type="submission" date="2025-05" db="UniProtKB">
        <authorList>
            <consortium name="RefSeq"/>
        </authorList>
    </citation>
    <scope>NUCLEOTIDE SEQUENCE [LARGE SCALE GENOMIC DNA]</scope>
</reference>
<keyword evidence="8 10" id="KW-0675">Receptor</keyword>
<keyword evidence="2" id="KW-1003">Cell membrane</keyword>
<feature type="transmembrane region" description="Helical" evidence="10">
    <location>
        <begin position="172"/>
        <end position="188"/>
    </location>
</feature>
<feature type="transmembrane region" description="Helical" evidence="10">
    <location>
        <begin position="134"/>
        <end position="152"/>
    </location>
</feature>
<evidence type="ECO:0000256" key="3">
    <source>
        <dbReference type="ARBA" id="ARBA00022606"/>
    </source>
</evidence>
<organism evidence="11 12">
    <name type="scientific">Bicyclus anynana</name>
    <name type="common">Squinting bush brown butterfly</name>
    <dbReference type="NCBI Taxonomy" id="110368"/>
    <lineage>
        <taxon>Eukaryota</taxon>
        <taxon>Metazoa</taxon>
        <taxon>Ecdysozoa</taxon>
        <taxon>Arthropoda</taxon>
        <taxon>Hexapoda</taxon>
        <taxon>Insecta</taxon>
        <taxon>Pterygota</taxon>
        <taxon>Neoptera</taxon>
        <taxon>Endopterygota</taxon>
        <taxon>Lepidoptera</taxon>
        <taxon>Glossata</taxon>
        <taxon>Ditrysia</taxon>
        <taxon>Papilionoidea</taxon>
        <taxon>Nymphalidae</taxon>
        <taxon>Satyrinae</taxon>
        <taxon>Satyrini</taxon>
        <taxon>Mycalesina</taxon>
        <taxon>Bicyclus</taxon>
    </lineage>
</organism>
<dbReference type="InterPro" id="IPR004117">
    <property type="entry name" value="7tm6_olfct_rcpt"/>
</dbReference>
<feature type="transmembrane region" description="Helical" evidence="10">
    <location>
        <begin position="69"/>
        <end position="88"/>
    </location>
</feature>
<evidence type="ECO:0000256" key="6">
    <source>
        <dbReference type="ARBA" id="ARBA00022989"/>
    </source>
</evidence>
<dbReference type="OrthoDB" id="7548151at2759"/>
<comment type="subcellular location">
    <subcellularLocation>
        <location evidence="1 10">Cell membrane</location>
        <topology evidence="1 10">Multi-pass membrane protein</topology>
    </subcellularLocation>
</comment>
<reference evidence="12" key="2">
    <citation type="submission" date="2025-08" db="UniProtKB">
        <authorList>
            <consortium name="RefSeq"/>
        </authorList>
    </citation>
    <scope>IDENTIFICATION</scope>
</reference>
<dbReference type="AlphaFoldDB" id="A0A6J1P5L8"/>
<protein>
    <recommendedName>
        <fullName evidence="10">Odorant receptor</fullName>
    </recommendedName>
</protein>
<keyword evidence="9 10" id="KW-0807">Transducer</keyword>
<evidence type="ECO:0000256" key="4">
    <source>
        <dbReference type="ARBA" id="ARBA00022692"/>
    </source>
</evidence>
<keyword evidence="11" id="KW-1185">Reference proteome</keyword>
<dbReference type="KEGG" id="bany:112056874"/>
<name>A0A6J1P5L8_BICAN</name>
<sequence>MVAFKLSDCFNVNFKFLKIFGVWPGKIPHKYYKYYSALFLSINLVLYNALLILNLVYTPREIELIIREIIFLFTEVTVIGKVLMVVLMQKKLFTVFDILDCEEFNGSGEVKQIIDTHVSIYKKSWKIFTVLGNFSYGSKVGILIIMIMMFNADMELPICKYYFLDHDIVRRYFVFWFIYQSVGMYSHMQYNTNIDTLISGLLYMAIAQVKILKYEIENLRVVNMKIQRRCFLTEDSEQIVVLHKYLKHYEMILKYCSLVQDLIGVTLFIQFGMASIMICVVLCALLLPLKIEVLIFMITYLCALVGEIFVPAWLGTQLTYESGELVSAAYYSEWIPRSERFKRSLKLFMVRANTNIVITGWRIFPLSLDTFTSIMKTAYSFFTLIRNVQDRDEN</sequence>
<evidence type="ECO:0000256" key="9">
    <source>
        <dbReference type="ARBA" id="ARBA00023224"/>
    </source>
</evidence>
<keyword evidence="3 10" id="KW-0716">Sensory transduction</keyword>
<comment type="caution">
    <text evidence="10">Lacks conserved residue(s) required for the propagation of feature annotation.</text>
</comment>
<dbReference type="Pfam" id="PF02949">
    <property type="entry name" value="7tm_6"/>
    <property type="match status" value="1"/>
</dbReference>